<organism evidence="7 8">
    <name type="scientific">Maricaulis maris</name>
    <dbReference type="NCBI Taxonomy" id="74318"/>
    <lineage>
        <taxon>Bacteria</taxon>
        <taxon>Pseudomonadati</taxon>
        <taxon>Pseudomonadota</taxon>
        <taxon>Alphaproteobacteria</taxon>
        <taxon>Maricaulales</taxon>
        <taxon>Maricaulaceae</taxon>
        <taxon>Maricaulis</taxon>
    </lineage>
</organism>
<evidence type="ECO:0000259" key="5">
    <source>
        <dbReference type="PROSITE" id="PS50111"/>
    </source>
</evidence>
<dbReference type="GO" id="GO:0016020">
    <property type="term" value="C:membrane"/>
    <property type="evidence" value="ECO:0007669"/>
    <property type="project" value="InterPro"/>
</dbReference>
<dbReference type="PROSITE" id="PS50885">
    <property type="entry name" value="HAMP"/>
    <property type="match status" value="1"/>
</dbReference>
<dbReference type="PANTHER" id="PTHR32089:SF112">
    <property type="entry name" value="LYSOZYME-LIKE PROTEIN-RELATED"/>
    <property type="match status" value="1"/>
</dbReference>
<dbReference type="Pfam" id="PF00015">
    <property type="entry name" value="MCPsignal"/>
    <property type="match status" value="1"/>
</dbReference>
<feature type="transmembrane region" description="Helical" evidence="4">
    <location>
        <begin position="185"/>
        <end position="208"/>
    </location>
</feature>
<feature type="domain" description="Methyl-accepting transducer" evidence="5">
    <location>
        <begin position="301"/>
        <end position="537"/>
    </location>
</feature>
<gene>
    <name evidence="7" type="ORF">C7435_0275</name>
</gene>
<evidence type="ECO:0000256" key="3">
    <source>
        <dbReference type="PROSITE-ProRule" id="PRU00284"/>
    </source>
</evidence>
<dbReference type="Proteomes" id="UP000273675">
    <property type="component" value="Unassembled WGS sequence"/>
</dbReference>
<sequence>MPFRLQALSLKARLALLAATSVVLLLGYVVANGLLRNAVSGIEDEARHATLSLMAANTVEKDLTSLLRDTYLMAAEPMADRIEAARGNLADFETSLAEVEQIVTRPEYDAALSAVRADYAGLHRLISDAARGIAGMDQQGISRFVVELADYDDRMDTAIETVRDGARADLDAAWESLDGMASVTFWAGIIAVVIATIGLFGLTSLIGGTIRASVVKTRDIVGALAEGRRDVDIIGVERTDEFGDLARATSTLQDTLRTADAIREREQAEAEEKARRHAAREEAVGKFEQASSELLASVMAASEQLSASANQMQSTSGEAANLSDSARGAASNAASSVQAVAAASEELAASISEVSTQVTRTSELSQQAGAETGSSAEVIGQLAEAADAIGAIVEIIDTIASQTNLLALNATIEAARAGEAGKGFAVVASEVKALAEQTTSATQQIAEKINGIQSSAEACTASSAKALEAVAQLGELAVASASAIEQQRVATSEIAQSAQRAQDGTSRASADVDQVAQFTRQTDDVSRSVLSASTEMASRHEAWKAEFDEFLTAIRAA</sequence>
<keyword evidence="4" id="KW-1133">Transmembrane helix</keyword>
<dbReference type="Gene3D" id="6.10.340.10">
    <property type="match status" value="1"/>
</dbReference>
<comment type="similarity">
    <text evidence="2">Belongs to the methyl-accepting chemotaxis (MCP) protein family.</text>
</comment>
<dbReference type="OrthoDB" id="354287at2"/>
<evidence type="ECO:0000313" key="8">
    <source>
        <dbReference type="Proteomes" id="UP000273675"/>
    </source>
</evidence>
<keyword evidence="1 3" id="KW-0807">Transducer</keyword>
<evidence type="ECO:0000256" key="1">
    <source>
        <dbReference type="ARBA" id="ARBA00023224"/>
    </source>
</evidence>
<evidence type="ECO:0000259" key="6">
    <source>
        <dbReference type="PROSITE" id="PS50885"/>
    </source>
</evidence>
<evidence type="ECO:0000256" key="4">
    <source>
        <dbReference type="SAM" id="Phobius"/>
    </source>
</evidence>
<dbReference type="GO" id="GO:0007165">
    <property type="term" value="P:signal transduction"/>
    <property type="evidence" value="ECO:0007669"/>
    <property type="project" value="UniProtKB-KW"/>
</dbReference>
<evidence type="ECO:0000256" key="2">
    <source>
        <dbReference type="ARBA" id="ARBA00029447"/>
    </source>
</evidence>
<keyword evidence="4" id="KW-0812">Transmembrane</keyword>
<dbReference type="PANTHER" id="PTHR32089">
    <property type="entry name" value="METHYL-ACCEPTING CHEMOTAXIS PROTEIN MCPB"/>
    <property type="match status" value="1"/>
</dbReference>
<reference evidence="7 8" key="1">
    <citation type="submission" date="2018-10" db="EMBL/GenBank/DDBJ databases">
        <title>Genomic Encyclopedia of Type Strains, Phase IV (KMG-IV): sequencing the most valuable type-strain genomes for metagenomic binning, comparative biology and taxonomic classification.</title>
        <authorList>
            <person name="Goeker M."/>
        </authorList>
    </citation>
    <scope>NUCLEOTIDE SEQUENCE [LARGE SCALE GENOMIC DNA]</scope>
    <source>
        <strain evidence="7 8">DSM 4734</strain>
    </source>
</reference>
<feature type="domain" description="HAMP" evidence="6">
    <location>
        <begin position="208"/>
        <end position="261"/>
    </location>
</feature>
<keyword evidence="4" id="KW-0472">Membrane</keyword>
<name>A0A495DLM6_9PROT</name>
<dbReference type="SUPFAM" id="SSF58104">
    <property type="entry name" value="Methyl-accepting chemotaxis protein (MCP) signaling domain"/>
    <property type="match status" value="1"/>
</dbReference>
<comment type="caution">
    <text evidence="7">The sequence shown here is derived from an EMBL/GenBank/DDBJ whole genome shotgun (WGS) entry which is preliminary data.</text>
</comment>
<dbReference type="AlphaFoldDB" id="A0A495DLM6"/>
<proteinExistence type="inferred from homology"/>
<dbReference type="RefSeq" id="WP_121209740.1">
    <property type="nucleotide sequence ID" value="NZ_RBIM01000001.1"/>
</dbReference>
<dbReference type="InterPro" id="IPR003660">
    <property type="entry name" value="HAMP_dom"/>
</dbReference>
<dbReference type="SMART" id="SM00283">
    <property type="entry name" value="MA"/>
    <property type="match status" value="1"/>
</dbReference>
<dbReference type="PROSITE" id="PS50111">
    <property type="entry name" value="CHEMOTAXIS_TRANSDUC_2"/>
    <property type="match status" value="1"/>
</dbReference>
<accession>A0A495DLM6</accession>
<protein>
    <submittedName>
        <fullName evidence="7">Methyl-accepting chemotaxis protein (MCP) signaling protein</fullName>
    </submittedName>
</protein>
<dbReference type="InterPro" id="IPR004089">
    <property type="entry name" value="MCPsignal_dom"/>
</dbReference>
<dbReference type="EMBL" id="RBIM01000001">
    <property type="protein sequence ID" value="RKR03833.1"/>
    <property type="molecule type" value="Genomic_DNA"/>
</dbReference>
<evidence type="ECO:0000313" key="7">
    <source>
        <dbReference type="EMBL" id="RKR03833.1"/>
    </source>
</evidence>
<dbReference type="Gene3D" id="1.10.287.950">
    <property type="entry name" value="Methyl-accepting chemotaxis protein"/>
    <property type="match status" value="1"/>
</dbReference>